<keyword evidence="1" id="KW-1133">Transmembrane helix</keyword>
<reference evidence="2 3" key="1">
    <citation type="submission" date="2019-09" db="EMBL/GenBank/DDBJ databases">
        <title>Wenzhouxiangella sp. Genome sequencing and assembly.</title>
        <authorList>
            <person name="Zhang R."/>
        </authorList>
    </citation>
    <scope>NUCLEOTIDE SEQUENCE [LARGE SCALE GENOMIC DNA]</scope>
    <source>
        <strain evidence="2 3">W260</strain>
    </source>
</reference>
<dbReference type="EMBL" id="VYXP01000003">
    <property type="protein sequence ID" value="KAA9132774.1"/>
    <property type="molecule type" value="Genomic_DNA"/>
</dbReference>
<protein>
    <submittedName>
        <fullName evidence="2">DUF2214 family protein</fullName>
    </submittedName>
</protein>
<organism evidence="2 3">
    <name type="scientific">Marinihelvus fidelis</name>
    <dbReference type="NCBI Taxonomy" id="2613842"/>
    <lineage>
        <taxon>Bacteria</taxon>
        <taxon>Pseudomonadati</taxon>
        <taxon>Pseudomonadota</taxon>
        <taxon>Gammaproteobacteria</taxon>
        <taxon>Chromatiales</taxon>
        <taxon>Wenzhouxiangellaceae</taxon>
        <taxon>Marinihelvus</taxon>
    </lineage>
</organism>
<feature type="transmembrane region" description="Helical" evidence="1">
    <location>
        <begin position="40"/>
        <end position="65"/>
    </location>
</feature>
<dbReference type="Pfam" id="PF09980">
    <property type="entry name" value="DUF2214"/>
    <property type="match status" value="1"/>
</dbReference>
<comment type="caution">
    <text evidence="2">The sequence shown here is derived from an EMBL/GenBank/DDBJ whole genome shotgun (WGS) entry which is preliminary data.</text>
</comment>
<accession>A0A5N0TE89</accession>
<keyword evidence="1" id="KW-0472">Membrane</keyword>
<feature type="transmembrane region" description="Helical" evidence="1">
    <location>
        <begin position="77"/>
        <end position="99"/>
    </location>
</feature>
<dbReference type="RefSeq" id="WP_150863496.1">
    <property type="nucleotide sequence ID" value="NZ_VYXP01000003.1"/>
</dbReference>
<dbReference type="InterPro" id="IPR018706">
    <property type="entry name" value="DUF2214_membrane"/>
</dbReference>
<gene>
    <name evidence="2" type="ORF">F3N42_06075</name>
</gene>
<dbReference type="PROSITE" id="PS51257">
    <property type="entry name" value="PROKAR_LIPOPROTEIN"/>
    <property type="match status" value="1"/>
</dbReference>
<name>A0A5N0TE89_9GAMM</name>
<dbReference type="Proteomes" id="UP000325372">
    <property type="component" value="Unassembled WGS sequence"/>
</dbReference>
<dbReference type="AlphaFoldDB" id="A0A5N0TE89"/>
<keyword evidence="1" id="KW-0812">Transmembrane</keyword>
<feature type="transmembrane region" description="Helical" evidence="1">
    <location>
        <begin position="6"/>
        <end position="28"/>
    </location>
</feature>
<evidence type="ECO:0000256" key="1">
    <source>
        <dbReference type="SAM" id="Phobius"/>
    </source>
</evidence>
<feature type="transmembrane region" description="Helical" evidence="1">
    <location>
        <begin position="120"/>
        <end position="141"/>
    </location>
</feature>
<sequence length="145" mass="15594">MTEILIRYVHILAVLVLFACLVSQHMLVSAQVPRATLRRIAILDGLYGLSAMIVLAAGLVLWFGVGKPAAYYNGFGLFHLKVTLFVVIGLLSIYPTVFFRRAMKAAAETVTVPKGVIMVIRLELLLVALMPLLAICVARGVGGGG</sequence>
<keyword evidence="3" id="KW-1185">Reference proteome</keyword>
<evidence type="ECO:0000313" key="2">
    <source>
        <dbReference type="EMBL" id="KAA9132774.1"/>
    </source>
</evidence>
<evidence type="ECO:0000313" key="3">
    <source>
        <dbReference type="Proteomes" id="UP000325372"/>
    </source>
</evidence>
<proteinExistence type="predicted"/>